<evidence type="ECO:0000259" key="1">
    <source>
        <dbReference type="Pfam" id="PF12804"/>
    </source>
</evidence>
<keyword evidence="2" id="KW-0808">Transferase</keyword>
<dbReference type="InterPro" id="IPR029044">
    <property type="entry name" value="Nucleotide-diphossugar_trans"/>
</dbReference>
<dbReference type="PANTHER" id="PTHR43777">
    <property type="entry name" value="MOLYBDENUM COFACTOR CYTIDYLYLTRANSFERASE"/>
    <property type="match status" value="1"/>
</dbReference>
<dbReference type="Pfam" id="PF12804">
    <property type="entry name" value="NTP_transf_3"/>
    <property type="match status" value="1"/>
</dbReference>
<protein>
    <submittedName>
        <fullName evidence="2">Molybdenum cofactor cytidylyltransferase</fullName>
    </submittedName>
</protein>
<dbReference type="Gene3D" id="3.90.550.10">
    <property type="entry name" value="Spore Coat Polysaccharide Biosynthesis Protein SpsA, Chain A"/>
    <property type="match status" value="1"/>
</dbReference>
<proteinExistence type="predicted"/>
<evidence type="ECO:0000313" key="3">
    <source>
        <dbReference type="Proteomes" id="UP000197025"/>
    </source>
</evidence>
<dbReference type="PANTHER" id="PTHR43777:SF1">
    <property type="entry name" value="MOLYBDENUM COFACTOR CYTIDYLYLTRANSFERASE"/>
    <property type="match status" value="1"/>
</dbReference>
<keyword evidence="3" id="KW-1185">Reference proteome</keyword>
<gene>
    <name evidence="2" type="ORF">SAMN02746019_00001270</name>
</gene>
<dbReference type="EMBL" id="FYEK01000028">
    <property type="protein sequence ID" value="SNB66482.1"/>
    <property type="molecule type" value="Genomic_DNA"/>
</dbReference>
<dbReference type="AlphaFoldDB" id="A0A212R393"/>
<dbReference type="SUPFAM" id="SSF53448">
    <property type="entry name" value="Nucleotide-diphospho-sugar transferases"/>
    <property type="match status" value="1"/>
</dbReference>
<organism evidence="2 3">
    <name type="scientific">Thermoflexus hugenholtzii JAD2</name>
    <dbReference type="NCBI Taxonomy" id="877466"/>
    <lineage>
        <taxon>Bacteria</taxon>
        <taxon>Bacillati</taxon>
        <taxon>Chloroflexota</taxon>
        <taxon>Thermoflexia</taxon>
        <taxon>Thermoflexales</taxon>
        <taxon>Thermoflexaceae</taxon>
        <taxon>Thermoflexus</taxon>
    </lineage>
</organism>
<keyword evidence="2" id="KW-0548">Nucleotidyltransferase</keyword>
<reference evidence="3" key="1">
    <citation type="submission" date="2017-06" db="EMBL/GenBank/DDBJ databases">
        <authorList>
            <person name="Varghese N."/>
            <person name="Submissions S."/>
        </authorList>
    </citation>
    <scope>NUCLEOTIDE SEQUENCE [LARGE SCALE GENOMIC DNA]</scope>
    <source>
        <strain evidence="3">JAD2</strain>
    </source>
</reference>
<accession>A0A212R393</accession>
<dbReference type="InterPro" id="IPR025877">
    <property type="entry name" value="MobA-like_NTP_Trfase"/>
</dbReference>
<evidence type="ECO:0000313" key="2">
    <source>
        <dbReference type="EMBL" id="SNB66482.1"/>
    </source>
</evidence>
<name>A0A212R393_9CHLR</name>
<sequence length="202" mass="22088">MGDVSGIILAAGRSRRLGWPKHLLPWDGQTVLEHIVERIMGLPLRQVVVVLGPSSAPLAPRLEALGAIPVKVPEGAQACAVSIQTGLQAAREADAVMFFLGDQPTLPLSAAQVMLDGWRKRGRPLQVIRYREGRGHPVLVARALFEALEARIGEKVLWELMAEHPEWVAEVPLDLPLPRDIDTWEDYWTLRAEAGLPLVGGG</sequence>
<dbReference type="InParanoid" id="A0A212R393"/>
<dbReference type="Proteomes" id="UP000197025">
    <property type="component" value="Unassembled WGS sequence"/>
</dbReference>
<dbReference type="RefSeq" id="WP_159461656.1">
    <property type="nucleotide sequence ID" value="NZ_FYEK01000028.1"/>
</dbReference>
<feature type="domain" description="MobA-like NTP transferase" evidence="1">
    <location>
        <begin position="6"/>
        <end position="165"/>
    </location>
</feature>
<dbReference type="CDD" id="cd04182">
    <property type="entry name" value="GT_2_like_f"/>
    <property type="match status" value="1"/>
</dbReference>
<dbReference type="GO" id="GO:0016779">
    <property type="term" value="F:nucleotidyltransferase activity"/>
    <property type="evidence" value="ECO:0007669"/>
    <property type="project" value="UniProtKB-KW"/>
</dbReference>
<dbReference type="OrthoDB" id="9797742at2"/>